<dbReference type="Proteomes" id="UP001165065">
    <property type="component" value="Unassembled WGS sequence"/>
</dbReference>
<comment type="caution">
    <text evidence="2">The sequence shown here is derived from an EMBL/GenBank/DDBJ whole genome shotgun (WGS) entry which is preliminary data.</text>
</comment>
<evidence type="ECO:0000313" key="3">
    <source>
        <dbReference type="Proteomes" id="UP001165065"/>
    </source>
</evidence>
<dbReference type="SMART" id="SM00164">
    <property type="entry name" value="TBC"/>
    <property type="match status" value="1"/>
</dbReference>
<accession>A0A9W7G6I1</accession>
<dbReference type="GO" id="GO:0031267">
    <property type="term" value="F:small GTPase binding"/>
    <property type="evidence" value="ECO:0007669"/>
    <property type="project" value="TreeGrafter"/>
</dbReference>
<dbReference type="SUPFAM" id="SSF47923">
    <property type="entry name" value="Ypt/Rab-GAP domain of gyp1p"/>
    <property type="match status" value="2"/>
</dbReference>
<reference evidence="3" key="1">
    <citation type="journal article" date="2023" name="Commun. Biol.">
        <title>Genome analysis of Parmales, the sister group of diatoms, reveals the evolutionary specialization of diatoms from phago-mixotrophs to photoautotrophs.</title>
        <authorList>
            <person name="Ban H."/>
            <person name="Sato S."/>
            <person name="Yoshikawa S."/>
            <person name="Yamada K."/>
            <person name="Nakamura Y."/>
            <person name="Ichinomiya M."/>
            <person name="Sato N."/>
            <person name="Blanc-Mathieu R."/>
            <person name="Endo H."/>
            <person name="Kuwata A."/>
            <person name="Ogata H."/>
        </authorList>
    </citation>
    <scope>NUCLEOTIDE SEQUENCE [LARGE SCALE GENOMIC DNA]</scope>
</reference>
<dbReference type="Pfam" id="PF00566">
    <property type="entry name" value="RabGAP-TBC"/>
    <property type="match status" value="1"/>
</dbReference>
<evidence type="ECO:0000313" key="2">
    <source>
        <dbReference type="EMBL" id="GMI34324.1"/>
    </source>
</evidence>
<keyword evidence="3" id="KW-1185">Reference proteome</keyword>
<gene>
    <name evidence="2" type="ORF">TrCOL_g13125</name>
</gene>
<dbReference type="OrthoDB" id="294251at2759"/>
<dbReference type="Gene3D" id="1.10.472.80">
    <property type="entry name" value="Ypt/Rab-GAP domain of gyp1p, domain 3"/>
    <property type="match status" value="1"/>
</dbReference>
<organism evidence="2 3">
    <name type="scientific">Triparma columacea</name>
    <dbReference type="NCBI Taxonomy" id="722753"/>
    <lineage>
        <taxon>Eukaryota</taxon>
        <taxon>Sar</taxon>
        <taxon>Stramenopiles</taxon>
        <taxon>Ochrophyta</taxon>
        <taxon>Bolidophyceae</taxon>
        <taxon>Parmales</taxon>
        <taxon>Triparmaceae</taxon>
        <taxon>Triparma</taxon>
    </lineage>
</organism>
<protein>
    <recommendedName>
        <fullName evidence="1">Rab-GAP TBC domain-containing protein</fullName>
    </recommendedName>
</protein>
<dbReference type="AlphaFoldDB" id="A0A9W7G6I1"/>
<dbReference type="InterPro" id="IPR050302">
    <property type="entry name" value="Rab_GAP_TBC_domain"/>
</dbReference>
<dbReference type="PANTHER" id="PTHR47219:SF20">
    <property type="entry name" value="TBC1 DOMAIN FAMILY MEMBER 2B"/>
    <property type="match status" value="1"/>
</dbReference>
<dbReference type="EMBL" id="BRYA01000856">
    <property type="protein sequence ID" value="GMI34324.1"/>
    <property type="molecule type" value="Genomic_DNA"/>
</dbReference>
<dbReference type="PROSITE" id="PS50086">
    <property type="entry name" value="TBC_RABGAP"/>
    <property type="match status" value="1"/>
</dbReference>
<dbReference type="PANTHER" id="PTHR47219">
    <property type="entry name" value="RAB GTPASE-ACTIVATING PROTEIN 1-LIKE"/>
    <property type="match status" value="1"/>
</dbReference>
<dbReference type="Gene3D" id="1.10.8.270">
    <property type="entry name" value="putative rabgap domain of human tbc1 domain family member 14 like domains"/>
    <property type="match status" value="1"/>
</dbReference>
<proteinExistence type="predicted"/>
<sequence length="390" mass="44585">MQQGAEEQQNPLGRFEVLVLQMEDGQRKIVHDAYGFVKSAESRPMALAESTAERDRSWFTFLTRLGMDNLAGNIDTLKTNEGDKGNKDRQEFSRLVKLGIPVAFRQQIWLALASRSEKTIKLSSREFNANVSRARTELPSEVIKCIRNDLDRTFPGHSMFSSSSGLLNLECVLITFAFEHRSIRYCQGLNMYAGQFLQFLTPHDSLEMLRHFVTGILPETYFDNSMRGRMIDGLVIEHLIRDEMPTVHGKFEELDFDVAIATGAWFSQCFTGCFSDMELVFRVFDLLLWFGNIVVFRLAMSIVRKNEYRIIAAKSAKELYELFVKMALDVNTGDIREAAEYKLRTSAMEAMRDKIMGRKTDALEVEVERLRARYKAKVEEALGDDGGEDV</sequence>
<dbReference type="InterPro" id="IPR035969">
    <property type="entry name" value="Rab-GAP_TBC_sf"/>
</dbReference>
<dbReference type="InterPro" id="IPR000195">
    <property type="entry name" value="Rab-GAP-TBC_dom"/>
</dbReference>
<evidence type="ECO:0000259" key="1">
    <source>
        <dbReference type="PROSITE" id="PS50086"/>
    </source>
</evidence>
<dbReference type="GO" id="GO:0005096">
    <property type="term" value="F:GTPase activator activity"/>
    <property type="evidence" value="ECO:0007669"/>
    <property type="project" value="TreeGrafter"/>
</dbReference>
<name>A0A9W7G6I1_9STRA</name>
<feature type="domain" description="Rab-GAP TBC" evidence="1">
    <location>
        <begin position="99"/>
        <end position="291"/>
    </location>
</feature>